<evidence type="ECO:0000259" key="13">
    <source>
        <dbReference type="PROSITE" id="PS51192"/>
    </source>
</evidence>
<dbReference type="PANTHER" id="PTHR14025">
    <property type="entry name" value="FANCONI ANEMIA GROUP M FANCM FAMILY MEMBER"/>
    <property type="match status" value="1"/>
</dbReference>
<feature type="region of interest" description="Disordered" evidence="12">
    <location>
        <begin position="1570"/>
        <end position="1637"/>
    </location>
</feature>
<dbReference type="InterPro" id="IPR001650">
    <property type="entry name" value="Helicase_C-like"/>
</dbReference>
<keyword evidence="7" id="KW-0067">ATP-binding</keyword>
<dbReference type="Pfam" id="PF00270">
    <property type="entry name" value="DEAD"/>
    <property type="match status" value="1"/>
</dbReference>
<accession>A0A5S6KBX5</accession>
<evidence type="ECO:0000259" key="14">
    <source>
        <dbReference type="PROSITE" id="PS51194"/>
    </source>
</evidence>
<feature type="compositionally biased region" description="Basic and acidic residues" evidence="12">
    <location>
        <begin position="1607"/>
        <end position="1619"/>
    </location>
</feature>
<dbReference type="CDD" id="cd12091">
    <property type="entry name" value="FANCM_ID"/>
    <property type="match status" value="1"/>
</dbReference>
<evidence type="ECO:0000256" key="8">
    <source>
        <dbReference type="ARBA" id="ARBA00023204"/>
    </source>
</evidence>
<dbReference type="CDD" id="cd18033">
    <property type="entry name" value="DEXDc_FANCM"/>
    <property type="match status" value="1"/>
</dbReference>
<dbReference type="Gene3D" id="1.20.1320.20">
    <property type="entry name" value="hef helicase domain"/>
    <property type="match status" value="1"/>
</dbReference>
<evidence type="ECO:0000256" key="7">
    <source>
        <dbReference type="ARBA" id="ARBA00022840"/>
    </source>
</evidence>
<dbReference type="Pfam" id="PF00271">
    <property type="entry name" value="Helicase_C"/>
    <property type="match status" value="1"/>
</dbReference>
<feature type="compositionally biased region" description="Polar residues" evidence="12">
    <location>
        <begin position="1"/>
        <end position="18"/>
    </location>
</feature>
<dbReference type="InterPro" id="IPR014001">
    <property type="entry name" value="Helicase_ATP-bd"/>
</dbReference>
<comment type="function">
    <text evidence="10">DNA-dependent ATPase component of the Fanconi anemia (FA) core complex. Required for the normal activation of the FA pathway, leading to monoubiquitination of the FANCI-FANCD2 complex in response to DNA damage, cellular resistance to DNA cross-linking drugs, and prevention of chromosomal breakage. In complex with CENPS and CENPX, binds double-stranded DNA (dsDNA), fork-structured DNA (fsDNA) and Holliday junction substrates. Its ATP-dependent DNA branch migration activity can process branched DNA structures such as a movable replication fork. This activity is strongly stimulated in the presence of CENPS and CENPX. In complex with FAAP24, efficiently binds to single-strand DNA (ssDNA), splayed-arm DNA, and 3'-flap substrates. In vitro, on its own, strongly binds ssDNA oligomers and weakly fsDNA, but does not bind to dsDNA.</text>
</comment>
<dbReference type="CDD" id="cd20077">
    <property type="entry name" value="XPF_nuclease_FANCM"/>
    <property type="match status" value="1"/>
</dbReference>
<feature type="region of interest" description="Disordered" evidence="12">
    <location>
        <begin position="1"/>
        <end position="68"/>
    </location>
</feature>
<dbReference type="FunFam" id="1.20.1320.20:FF:000001">
    <property type="entry name" value="Fanconi anemia, complementation group M"/>
    <property type="match status" value="1"/>
</dbReference>
<dbReference type="InterPro" id="IPR031879">
    <property type="entry name" value="FANCM-MHF-bd"/>
</dbReference>
<dbReference type="GO" id="GO:0006281">
    <property type="term" value="P:DNA repair"/>
    <property type="evidence" value="ECO:0007669"/>
    <property type="project" value="UniProtKB-KW"/>
</dbReference>
<dbReference type="CDD" id="cd18801">
    <property type="entry name" value="SF2_C_FANCM_Hef"/>
    <property type="match status" value="1"/>
</dbReference>
<dbReference type="GO" id="GO:0035825">
    <property type="term" value="P:homologous recombination"/>
    <property type="evidence" value="ECO:0007669"/>
    <property type="project" value="UniProtKB-ARBA"/>
</dbReference>
<feature type="region of interest" description="Disordered" evidence="12">
    <location>
        <begin position="1524"/>
        <end position="1549"/>
    </location>
</feature>
<dbReference type="SUPFAM" id="SSF47781">
    <property type="entry name" value="RuvA domain 2-like"/>
    <property type="match status" value="1"/>
</dbReference>
<dbReference type="GO" id="GO:0005524">
    <property type="term" value="F:ATP binding"/>
    <property type="evidence" value="ECO:0007669"/>
    <property type="project" value="UniProtKB-KW"/>
</dbReference>
<keyword evidence="4" id="KW-0227">DNA damage</keyword>
<dbReference type="Gene3D" id="1.10.150.20">
    <property type="entry name" value="5' to 3' exonuclease, C-terminal subdomain"/>
    <property type="match status" value="1"/>
</dbReference>
<keyword evidence="3" id="KW-0547">Nucleotide-binding</keyword>
<comment type="subcellular location">
    <subcellularLocation>
        <location evidence="1">Nucleus</location>
    </subcellularLocation>
</comment>
<dbReference type="InterPro" id="IPR047418">
    <property type="entry name" value="XPF_nuclease_FANCM"/>
</dbReference>
<keyword evidence="6" id="KW-0347">Helicase</keyword>
<dbReference type="SUPFAM" id="SSF52540">
    <property type="entry name" value="P-loop containing nucleoside triphosphate hydrolases"/>
    <property type="match status" value="1"/>
</dbReference>
<feature type="compositionally biased region" description="Basic and acidic residues" evidence="12">
    <location>
        <begin position="19"/>
        <end position="28"/>
    </location>
</feature>
<dbReference type="Ensembl" id="ENSXETT00000007115">
    <property type="protein sequence ID" value="ENSXETP00000007115"/>
    <property type="gene ID" value="ENSXETG00000003282"/>
</dbReference>
<feature type="compositionally biased region" description="Polar residues" evidence="12">
    <location>
        <begin position="1534"/>
        <end position="1546"/>
    </location>
</feature>
<proteinExistence type="inferred from homology"/>
<dbReference type="GO" id="GO:0005634">
    <property type="term" value="C:nucleus"/>
    <property type="evidence" value="ECO:0007669"/>
    <property type="project" value="UniProtKB-SubCell"/>
</dbReference>
<feature type="compositionally biased region" description="Basic and acidic residues" evidence="12">
    <location>
        <begin position="1792"/>
        <end position="1804"/>
    </location>
</feature>
<feature type="compositionally biased region" description="Polar residues" evidence="12">
    <location>
        <begin position="1833"/>
        <end position="1854"/>
    </location>
</feature>
<dbReference type="SMART" id="SM00487">
    <property type="entry name" value="DEXDc"/>
    <property type="match status" value="1"/>
</dbReference>
<dbReference type="Gene3D" id="3.40.50.10130">
    <property type="match status" value="1"/>
</dbReference>
<reference evidence="15" key="2">
    <citation type="submission" date="2019-11" db="UniProtKB">
        <authorList>
            <consortium name="Ensembl"/>
        </authorList>
    </citation>
    <scope>IDENTIFICATION</scope>
</reference>
<evidence type="ECO:0000256" key="5">
    <source>
        <dbReference type="ARBA" id="ARBA00022801"/>
    </source>
</evidence>
<dbReference type="GO" id="GO:0003677">
    <property type="term" value="F:DNA binding"/>
    <property type="evidence" value="ECO:0007669"/>
    <property type="project" value="InterPro"/>
</dbReference>
<keyword evidence="9" id="KW-0539">Nucleus</keyword>
<evidence type="ECO:0000256" key="11">
    <source>
        <dbReference type="ARBA" id="ARBA00083245"/>
    </source>
</evidence>
<evidence type="ECO:0000256" key="10">
    <source>
        <dbReference type="ARBA" id="ARBA00058282"/>
    </source>
</evidence>
<dbReference type="InterPro" id="IPR011545">
    <property type="entry name" value="DEAD/DEAH_box_helicase_dom"/>
</dbReference>
<reference evidence="15" key="1">
    <citation type="journal article" date="2010" name="Science">
        <title>The genome of the Western clawed frog Xenopus tropicalis.</title>
        <authorList>
            <person name="Hellsten U."/>
            <person name="Harland R.M."/>
            <person name="Gilchrist M.J."/>
            <person name="Hendrix D."/>
            <person name="Jurka J."/>
            <person name="Kapitonov V."/>
            <person name="Ovcharenko I."/>
            <person name="Putnam N.H."/>
            <person name="Shu S."/>
            <person name="Taher L."/>
            <person name="Blitz I.L."/>
            <person name="Blumberg B."/>
            <person name="Dichmann D.S."/>
            <person name="Dubchak I."/>
            <person name="Amaya E."/>
            <person name="Detter J.C."/>
            <person name="Fletcher R."/>
            <person name="Gerhard D.S."/>
            <person name="Goodstein D."/>
            <person name="Graves T."/>
            <person name="Grigoriev I.V."/>
            <person name="Grimwood J."/>
            <person name="Kawashima T."/>
            <person name="Lindquist E."/>
            <person name="Lucas S.M."/>
            <person name="Mead P.E."/>
            <person name="Mitros T."/>
            <person name="Ogino H."/>
            <person name="Ohta Y."/>
            <person name="Poliakov A.V."/>
            <person name="Pollet N."/>
            <person name="Robert J."/>
            <person name="Salamov A."/>
            <person name="Sater A.K."/>
            <person name="Schmutz J."/>
            <person name="Terry A."/>
            <person name="Vize P.D."/>
            <person name="Warren W.C."/>
            <person name="Wells D."/>
            <person name="Wills A."/>
            <person name="Wilson R.K."/>
            <person name="Zimmerman L.B."/>
            <person name="Zorn A.M."/>
            <person name="Grainger R."/>
            <person name="Grammer T."/>
            <person name="Khokha M.K."/>
            <person name="Richardson P.M."/>
            <person name="Rokhsar D.S."/>
        </authorList>
    </citation>
    <scope>NUCLEOTIDE SEQUENCE [LARGE SCALE GENOMIC DNA]</scope>
    <source>
        <strain evidence="15">Nigerian</strain>
    </source>
</reference>
<dbReference type="Xenbase" id="XB-GENE-1005232">
    <property type="gene designation" value="midn"/>
</dbReference>
<dbReference type="InterPro" id="IPR027417">
    <property type="entry name" value="P-loop_NTPase"/>
</dbReference>
<feature type="region of interest" description="Disordered" evidence="12">
    <location>
        <begin position="1792"/>
        <end position="1854"/>
    </location>
</feature>
<feature type="domain" description="Helicase ATP-binding" evidence="13">
    <location>
        <begin position="206"/>
        <end position="374"/>
    </location>
</feature>
<protein>
    <recommendedName>
        <fullName evidence="11">ATP-dependent RNA helicase FANCM</fullName>
    </recommendedName>
</protein>
<evidence type="ECO:0000256" key="9">
    <source>
        <dbReference type="ARBA" id="ARBA00023242"/>
    </source>
</evidence>
<evidence type="ECO:0000313" key="15">
    <source>
        <dbReference type="Ensembl" id="ENSXETP00000007115"/>
    </source>
</evidence>
<dbReference type="Pfam" id="PF16783">
    <property type="entry name" value="FANCM-MHF_bd"/>
    <property type="match status" value="1"/>
</dbReference>
<feature type="compositionally biased region" description="Basic and acidic residues" evidence="12">
    <location>
        <begin position="1524"/>
        <end position="1533"/>
    </location>
</feature>
<dbReference type="InterPro" id="IPR044749">
    <property type="entry name" value="FANCM_DEXDc"/>
</dbReference>
<dbReference type="PANTHER" id="PTHR14025:SF20">
    <property type="entry name" value="FANCONI ANEMIA GROUP M PROTEIN"/>
    <property type="match status" value="1"/>
</dbReference>
<dbReference type="PROSITE" id="PS51194">
    <property type="entry name" value="HELICASE_CTER"/>
    <property type="match status" value="1"/>
</dbReference>
<dbReference type="SMART" id="SM00490">
    <property type="entry name" value="HELICc"/>
    <property type="match status" value="1"/>
</dbReference>
<dbReference type="GO" id="GO:0004518">
    <property type="term" value="F:nuclease activity"/>
    <property type="evidence" value="ECO:0007669"/>
    <property type="project" value="InterPro"/>
</dbReference>
<dbReference type="SMART" id="SM00891">
    <property type="entry name" value="ERCC4"/>
    <property type="match status" value="1"/>
</dbReference>
<comment type="similarity">
    <text evidence="2">Belongs to the DEAD box helicase family. DEAH subfamily. FANCM sub-subfamily.</text>
</comment>
<dbReference type="SUPFAM" id="SSF52980">
    <property type="entry name" value="Restriction endonuclease-like"/>
    <property type="match status" value="1"/>
</dbReference>
<evidence type="ECO:0000256" key="3">
    <source>
        <dbReference type="ARBA" id="ARBA00022741"/>
    </source>
</evidence>
<dbReference type="InterPro" id="IPR006166">
    <property type="entry name" value="ERCC4_domain"/>
</dbReference>
<evidence type="ECO:0000256" key="2">
    <source>
        <dbReference type="ARBA" id="ARBA00009889"/>
    </source>
</evidence>
<keyword evidence="8" id="KW-0234">DNA repair</keyword>
<sequence>MSGKQKTLFQTWGNNQPPETRKAKETKPRKGKTSAVGRGKQSVPRGVVHRPPVPARQQPSTCQQEVEDDDDDVLLVAVYEAEKTLNQSGILNGEGLQSKDKQNAHSVQVQGKLWDELGKTSSPAVLGLPGIACQIQGNQRGNNTAINSDCRTFGTSRNVPTTNQDMESKDEAKATGIENLPGFDLSAGSVWIYPTNYPIRDYQFNISYTALLQNTLVCLPTGLGKTFIAAVVMYNFYRWYPSGKIVFMAPTKPLVAQQIEACFRVMGIPQDHMAEMTGSTQAQNRKDMWEKHRVFFLTPQVMVNDLTRGACPASEIKCLVIDEAHKALGNHAYCQVVRELTNYTNQFRILALSATPGGDTKSVQQVVSNLLISQIELRSEDSPDIQPYSHERQLEKFVVPLGEELESVQKTYLQVLETFAGRLLKNNVLSRRDIPNLTKYQIILSRDQFRKNPPANIIGAQQGVIEGDFALCISLYHGYELLLQMGTRSLYSYLHGIMDGSKGMTRARNELSRNGDFMELYQQLENMFSDLNVTEGNGSLLFNTSLRADAKKPFVYSHPKLIKLEDVVIQHFKSWNKNGDQNTSNQIPGDTRIMIFSSFRDSVQEIAEMLNQHHPTVRVMTFVGHSSAGKGVKGFTQKEQLEVVKRFREGGFNTLVSTCVGEEGLDIGEVDLIICFDAQKSPIRLVQRMGRTGRKRQGRIVVILCQGREERTYNQSQSNKRSIFKAILGNNKMLHLNPQSPRMVPEGLNPKVHKMFITQGNYEAKESIRPKHKDRRSSTKHCNSSLFLNASDTLKEEWDLTHAEFETWNRLYRLQESDGIMDVRLPKSQFEYFRDAEPNKERPSGNIHKLSLTEWRVWQNRPFPTDSVDHSDRCKNFIHVMEMIELMRLEEGDCNYDLEMMSYLNKEDVDPTATNTRAINVLDNNSKVAEKSTHPKKGKTYKNTPLSLVLEPDEDFMSSCKKITKSHSTDFVAVDSKVHAQGTEEGGSTELERVVGLNEDDHGKESVFSANVTKYKDSRSNAVTSNQSDSDHMLLSDTEDAVAKSQSNVDAKADSGYHSFNEDPSSNLSNLFYTPQSFINHGVFTEFVDNKICELKKMLLHIKRFLSHSPPPINELDCLDDFQKYENFSHHSCLSDPVKDKTQEDLLLQPLTQQPLTPVPVTINSKEMQAELNHKKQTDSVAGTLLPATEVKKDDVLFGEDRLKPRDVIQTVGGKAACSEKNVGFYSEDSSKPSSSKDLHDVRTENDDHWDELFDYESQDKENENFTFQVNMPVLEGGDTEGSPAENENHNIDSVPTFLEDSFDLFEEDGFSDNANYGQLRSKHESTDKPPENAKTTVTFNMFDPSSLLQEQVQTEDEPETKDDIWSQENLEELDCSEELYSVNFDLGFSIEDDELSESDDNKNVTPSKDFKVPNPLKRNDMNAIGGNAVSTPVVSSNICSTFSEVAEKQIHLFSPLEPVRGKISLTPEKSLCSSSFFTPIGEKFRSPQTPLGNLCDSEAGELQSPKAGEKSIHSTTNFSVHDGRVVQAERRQTNSCSEHSLIESSPESEDDVVICRKRKLTKANVLMSPQTASSDCDFDSPIPTAKKRRHVLKTPDSDEEEEEDDFKSTHSTARDKSAGHSRKSYQHRAIAVSKKRKRCKQRARQFLDEEAELSSEGAEFVSSDEDMNSDNEQDTSLVEFLNDDPQLSQALNDSEMHGVYLKSVRSPAFGGRFKMAPQRRRHNMSVFSQIPEQDESYMEDSFCVQEEDDEEEADNLGSSEEEVEINFDLLKDVSIVGGKKQYCTRRRLKLKEAQSRQRNDTHPVKKKTRLIIQDDSSEEEETEAKSRLKDTSPPQRTLPSSKPSLGNTSCQNQSAPTLINNELDIPLRDRCQARINIKASISDELDFQPESKCSSGSKSRTLSEVVHSKGKEEVSIGRVNFDLTMDSSAVANLSFPGTVGVSALAGIRTLCILADSREISSGPEVISYLKMSLGVKVEVCSLGGCDYIVSSRLAVERKSQSEFANSANRSKLVDRIQHLQHLFDRVCLIIEKDRIKQGETSRTFQRTRYYDSTLSALISAGVQVLFSSSQEETAGLLKELGLLEQRKNTGIDVPTEVKGHKQEVMQFYLSIPNISYITALNLCQRFDSIRQMANSSVQVISARAHVSAQKAEELYRYVHYMFEAEMVASENPAKRSRVS</sequence>
<gene>
    <name evidence="15" type="primary">midn</name>
</gene>
<organism evidence="15">
    <name type="scientific">Xenopus tropicalis</name>
    <name type="common">Western clawed frog</name>
    <name type="synonym">Silurana tropicalis</name>
    <dbReference type="NCBI Taxonomy" id="8364"/>
    <lineage>
        <taxon>Eukaryota</taxon>
        <taxon>Metazoa</taxon>
        <taxon>Chordata</taxon>
        <taxon>Craniata</taxon>
        <taxon>Vertebrata</taxon>
        <taxon>Euteleostomi</taxon>
        <taxon>Amphibia</taxon>
        <taxon>Batrachia</taxon>
        <taxon>Anura</taxon>
        <taxon>Pipoidea</taxon>
        <taxon>Pipidae</taxon>
        <taxon>Xenopodinae</taxon>
        <taxon>Xenopus</taxon>
        <taxon>Silurana</taxon>
    </lineage>
</organism>
<dbReference type="InterPro" id="IPR039686">
    <property type="entry name" value="FANCM/Mph1-like_ID"/>
</dbReference>
<dbReference type="InterPro" id="IPR011335">
    <property type="entry name" value="Restrct_endonuc-II-like"/>
</dbReference>
<evidence type="ECO:0000256" key="1">
    <source>
        <dbReference type="ARBA" id="ARBA00004123"/>
    </source>
</evidence>
<dbReference type="Bgee" id="ENSXETG00000003282">
    <property type="expression patterns" value="Expressed in gastrula and 12 other cell types or tissues"/>
</dbReference>
<dbReference type="InterPro" id="IPR010994">
    <property type="entry name" value="RuvA_2-like"/>
</dbReference>
<evidence type="ECO:0000256" key="4">
    <source>
        <dbReference type="ARBA" id="ARBA00022763"/>
    </source>
</evidence>
<feature type="domain" description="Helicase C-terminal" evidence="14">
    <location>
        <begin position="563"/>
        <end position="742"/>
    </location>
</feature>
<dbReference type="Pfam" id="PF02732">
    <property type="entry name" value="ERCC4"/>
    <property type="match status" value="1"/>
</dbReference>
<evidence type="ECO:0000256" key="12">
    <source>
        <dbReference type="SAM" id="MobiDB-lite"/>
    </source>
</evidence>
<dbReference type="FunFam" id="3.40.50.300:FF:000861">
    <property type="entry name" value="Fanconi anemia, complementation group M"/>
    <property type="match status" value="1"/>
</dbReference>
<evidence type="ECO:0000256" key="6">
    <source>
        <dbReference type="ARBA" id="ARBA00022806"/>
    </source>
</evidence>
<dbReference type="Gene3D" id="3.40.50.300">
    <property type="entry name" value="P-loop containing nucleotide triphosphate hydrolases"/>
    <property type="match status" value="2"/>
</dbReference>
<name>A0A5S6KBX5_XENTR</name>
<dbReference type="GO" id="GO:0016787">
    <property type="term" value="F:hydrolase activity"/>
    <property type="evidence" value="ECO:0007669"/>
    <property type="project" value="UniProtKB-KW"/>
</dbReference>
<keyword evidence="5" id="KW-0378">Hydrolase</keyword>
<dbReference type="PROSITE" id="PS51192">
    <property type="entry name" value="HELICASE_ATP_BIND_1"/>
    <property type="match status" value="1"/>
</dbReference>
<dbReference type="GO" id="GO:0043138">
    <property type="term" value="F:3'-5' DNA helicase activity"/>
    <property type="evidence" value="ECO:0007669"/>
    <property type="project" value="InterPro"/>
</dbReference>
<dbReference type="GeneTree" id="ENSGT00510000049027"/>